<accession>A0AA43S5J3</accession>
<dbReference type="InterPro" id="IPR016088">
    <property type="entry name" value="Chalcone_isomerase_3-sand"/>
</dbReference>
<feature type="chain" id="PRO_5041212449" description="Chalcone isomerase domain-containing protein" evidence="1">
    <location>
        <begin position="25"/>
        <end position="184"/>
    </location>
</feature>
<sequence length="184" mass="20326">MKRLIAVLTSILCIALGMNTPAYSQDASFIHALLNQAKLQGAGKFTYWGFDVYDAKLYRSNNVSAPEFALDIRYLRSFSGPAIAKRVTQEMEGLGVPAQQADLWGKQLATIFPNVERGQSLTAIYLPKQGTVFFHEGKQLGEIPDTQFAKAFFSIWLDPNTSAPKLRNQLLGQSCPPPLINEAC</sequence>
<comment type="caution">
    <text evidence="3">The sequence shown here is derived from an EMBL/GenBank/DDBJ whole genome shotgun (WGS) entry which is preliminary data.</text>
</comment>
<dbReference type="RefSeq" id="WP_083657541.1">
    <property type="nucleotide sequence ID" value="NZ_JAQFIK010000004.1"/>
</dbReference>
<dbReference type="Pfam" id="PF16036">
    <property type="entry name" value="Chalcone_3"/>
    <property type="match status" value="1"/>
</dbReference>
<dbReference type="Proteomes" id="UP001161160">
    <property type="component" value="Unassembled WGS sequence"/>
</dbReference>
<organism evidence="3 4">
    <name type="scientific">Polynucleobacter sphagniphilus</name>
    <dbReference type="NCBI Taxonomy" id="1743169"/>
    <lineage>
        <taxon>Bacteria</taxon>
        <taxon>Pseudomonadati</taxon>
        <taxon>Pseudomonadota</taxon>
        <taxon>Betaproteobacteria</taxon>
        <taxon>Burkholderiales</taxon>
        <taxon>Burkholderiaceae</taxon>
        <taxon>Polynucleobacter</taxon>
    </lineage>
</organism>
<name>A0AA43S5J3_9BURK</name>
<evidence type="ECO:0000313" key="3">
    <source>
        <dbReference type="EMBL" id="MDH6503843.1"/>
    </source>
</evidence>
<protein>
    <recommendedName>
        <fullName evidence="2">Chalcone isomerase domain-containing protein</fullName>
    </recommendedName>
</protein>
<keyword evidence="4" id="KW-1185">Reference proteome</keyword>
<evidence type="ECO:0000259" key="2">
    <source>
        <dbReference type="Pfam" id="PF16036"/>
    </source>
</evidence>
<dbReference type="Gene3D" id="3.50.70.10">
    <property type="match status" value="1"/>
</dbReference>
<feature type="domain" description="Chalcone isomerase" evidence="2">
    <location>
        <begin position="37"/>
        <end position="172"/>
    </location>
</feature>
<evidence type="ECO:0000313" key="4">
    <source>
        <dbReference type="Proteomes" id="UP001161160"/>
    </source>
</evidence>
<feature type="signal peptide" evidence="1">
    <location>
        <begin position="1"/>
        <end position="24"/>
    </location>
</feature>
<evidence type="ECO:0000256" key="1">
    <source>
        <dbReference type="SAM" id="SignalP"/>
    </source>
</evidence>
<keyword evidence="1" id="KW-0732">Signal</keyword>
<dbReference type="AlphaFoldDB" id="A0AA43S5J3"/>
<proteinExistence type="predicted"/>
<gene>
    <name evidence="3" type="ORF">M2127_001147</name>
</gene>
<dbReference type="EMBL" id="JARXYA010000005">
    <property type="protein sequence ID" value="MDH6503843.1"/>
    <property type="molecule type" value="Genomic_DNA"/>
</dbReference>
<reference evidence="3" key="1">
    <citation type="submission" date="2023-04" db="EMBL/GenBank/DDBJ databases">
        <title>Genome Encyclopedia of Bacteria and Archaea VI: Functional Genomics of Type Strains.</title>
        <authorList>
            <person name="Whitman W."/>
        </authorList>
    </citation>
    <scope>NUCLEOTIDE SEQUENCE</scope>
    <source>
        <strain evidence="3">Enz.4-51</strain>
    </source>
</reference>
<dbReference type="InterPro" id="IPR016087">
    <property type="entry name" value="Chalcone_isomerase"/>
</dbReference>